<sequence length="192" mass="22116">MVVVVVTTLFSLVISLLRRTSNSWQWSLAFAATSTSNIDFDFEYFRHGAAERLSRIQELHQNLLPIRQSLYSRVYQFFFPSSAAKRLRAVVRLLATAHNYCDKDLWEFAMGYHKGAYLKLFSVVTCDDEIWKTRDGAEERKVTFDFLKKCIEKMDKGTYTYSGTSKVNLLETGKKAGVFDMLFDSAERSKLG</sequence>
<reference evidence="2" key="1">
    <citation type="submission" date="2020-11" db="EMBL/GenBank/DDBJ databases">
        <authorList>
            <consortium name="DOE Joint Genome Institute"/>
            <person name="Ahrendt S."/>
            <person name="Riley R."/>
            <person name="Andreopoulos W."/>
            <person name="Labutti K."/>
            <person name="Pangilinan J."/>
            <person name="Ruiz-Duenas F.J."/>
            <person name="Barrasa J.M."/>
            <person name="Sanchez-Garcia M."/>
            <person name="Camarero S."/>
            <person name="Miyauchi S."/>
            <person name="Serrano A."/>
            <person name="Linde D."/>
            <person name="Babiker R."/>
            <person name="Drula E."/>
            <person name="Ayuso-Fernandez I."/>
            <person name="Pacheco R."/>
            <person name="Padilla G."/>
            <person name="Ferreira P."/>
            <person name="Barriuso J."/>
            <person name="Kellner H."/>
            <person name="Castanera R."/>
            <person name="Alfaro M."/>
            <person name="Ramirez L."/>
            <person name="Pisabarro A.G."/>
            <person name="Kuo A."/>
            <person name="Tritt A."/>
            <person name="Lipzen A."/>
            <person name="He G."/>
            <person name="Yan M."/>
            <person name="Ng V."/>
            <person name="Cullen D."/>
            <person name="Martin F."/>
            <person name="Rosso M.-N."/>
            <person name="Henrissat B."/>
            <person name="Hibbett D."/>
            <person name="Martinez A.T."/>
            <person name="Grigoriev I.V."/>
        </authorList>
    </citation>
    <scope>NUCLEOTIDE SEQUENCE</scope>
    <source>
        <strain evidence="2">AH 40177</strain>
    </source>
</reference>
<proteinExistence type="predicted"/>
<feature type="chain" id="PRO_5040477204" evidence="1">
    <location>
        <begin position="24"/>
        <end position="192"/>
    </location>
</feature>
<protein>
    <submittedName>
        <fullName evidence="2">Uncharacterized protein</fullName>
    </submittedName>
</protein>
<keyword evidence="1" id="KW-0732">Signal</keyword>
<dbReference type="EMBL" id="JADNRY010000343">
    <property type="protein sequence ID" value="KAF9058847.1"/>
    <property type="molecule type" value="Genomic_DNA"/>
</dbReference>
<keyword evidence="3" id="KW-1185">Reference proteome</keyword>
<gene>
    <name evidence="2" type="ORF">BDP27DRAFT_1372117</name>
</gene>
<feature type="signal peptide" evidence="1">
    <location>
        <begin position="1"/>
        <end position="23"/>
    </location>
</feature>
<evidence type="ECO:0000313" key="3">
    <source>
        <dbReference type="Proteomes" id="UP000772434"/>
    </source>
</evidence>
<dbReference type="AlphaFoldDB" id="A0A9P5TY18"/>
<organism evidence="2 3">
    <name type="scientific">Rhodocollybia butyracea</name>
    <dbReference type="NCBI Taxonomy" id="206335"/>
    <lineage>
        <taxon>Eukaryota</taxon>
        <taxon>Fungi</taxon>
        <taxon>Dikarya</taxon>
        <taxon>Basidiomycota</taxon>
        <taxon>Agaricomycotina</taxon>
        <taxon>Agaricomycetes</taxon>
        <taxon>Agaricomycetidae</taxon>
        <taxon>Agaricales</taxon>
        <taxon>Marasmiineae</taxon>
        <taxon>Omphalotaceae</taxon>
        <taxon>Rhodocollybia</taxon>
    </lineage>
</organism>
<evidence type="ECO:0000313" key="2">
    <source>
        <dbReference type="EMBL" id="KAF9058847.1"/>
    </source>
</evidence>
<comment type="caution">
    <text evidence="2">The sequence shown here is derived from an EMBL/GenBank/DDBJ whole genome shotgun (WGS) entry which is preliminary data.</text>
</comment>
<name>A0A9P5TY18_9AGAR</name>
<accession>A0A9P5TY18</accession>
<dbReference type="Proteomes" id="UP000772434">
    <property type="component" value="Unassembled WGS sequence"/>
</dbReference>
<evidence type="ECO:0000256" key="1">
    <source>
        <dbReference type="SAM" id="SignalP"/>
    </source>
</evidence>